<gene>
    <name evidence="1" type="ORF">D6D85_06715</name>
</gene>
<comment type="caution">
    <text evidence="1">The sequence shown here is derived from an EMBL/GenBank/DDBJ whole genome shotgun (WGS) entry which is preliminary data.</text>
</comment>
<dbReference type="RefSeq" id="WP_125671255.1">
    <property type="nucleotide sequence ID" value="NZ_RCOS01000077.1"/>
</dbReference>
<proteinExistence type="predicted"/>
<dbReference type="Proteomes" id="UP000277582">
    <property type="component" value="Unassembled WGS sequence"/>
</dbReference>
<name>A0A3R9QFF7_9CREN</name>
<dbReference type="PANTHER" id="PTHR15811:SF5">
    <property type="entry name" value="MTH938 DOMAIN-CONTAINING PROTEIN"/>
    <property type="match status" value="1"/>
</dbReference>
<dbReference type="EMBL" id="RCOS01000077">
    <property type="protein sequence ID" value="RSN75207.1"/>
    <property type="molecule type" value="Genomic_DNA"/>
</dbReference>
<keyword evidence="2" id="KW-1185">Reference proteome</keyword>
<protein>
    <submittedName>
        <fullName evidence="1">Uncharacterized protein</fullName>
    </submittedName>
</protein>
<dbReference type="SUPFAM" id="SSF64076">
    <property type="entry name" value="MTH938-like"/>
    <property type="match status" value="1"/>
</dbReference>
<sequence length="122" mass="13707">MNIEVKFGEININGKKYFDDIIIRSNLAVEKRPKERSSSLRSKYGHTPLTWDEIKEVIEEDKPEFLVIGTGFLGAMPVLGIIEQAEKMGVKVLAEKTGTAVDEFIKLINEGRKVVGVFHLTC</sequence>
<evidence type="ECO:0000313" key="1">
    <source>
        <dbReference type="EMBL" id="RSN75207.1"/>
    </source>
</evidence>
<reference evidence="1 2" key="1">
    <citation type="submission" date="2018-10" db="EMBL/GenBank/DDBJ databases">
        <title>Co-occurring genomic capacity for anaerobic methane metabolism and dissimilatory sulfite reduction discovered in the Korarchaeota.</title>
        <authorList>
            <person name="Mckay L.J."/>
            <person name="Dlakic M."/>
            <person name="Fields M.W."/>
            <person name="Delmont T.O."/>
            <person name="Eren A.M."/>
            <person name="Jay Z.J."/>
            <person name="Klingelsmith K.B."/>
            <person name="Rusch D.B."/>
            <person name="Inskeep W.P."/>
        </authorList>
    </citation>
    <scope>NUCLEOTIDE SEQUENCE [LARGE SCALE GENOMIC DNA]</scope>
    <source>
        <strain evidence="1 2">MDKW</strain>
    </source>
</reference>
<dbReference type="InterPro" id="IPR007523">
    <property type="entry name" value="NDUFAF3/AAMDC"/>
</dbReference>
<accession>A0A3R9QFF7</accession>
<dbReference type="PANTHER" id="PTHR15811">
    <property type="entry name" value="MTH938 DOMAIN-CONTAINING PROTEIN"/>
    <property type="match status" value="1"/>
</dbReference>
<dbReference type="Gene3D" id="3.40.1230.10">
    <property type="entry name" value="MTH938-like"/>
    <property type="match status" value="1"/>
</dbReference>
<dbReference type="InterPro" id="IPR036748">
    <property type="entry name" value="MTH938-like_sf"/>
</dbReference>
<dbReference type="GO" id="GO:0005737">
    <property type="term" value="C:cytoplasm"/>
    <property type="evidence" value="ECO:0007669"/>
    <property type="project" value="TreeGrafter"/>
</dbReference>
<evidence type="ECO:0000313" key="2">
    <source>
        <dbReference type="Proteomes" id="UP000277582"/>
    </source>
</evidence>
<dbReference type="OrthoDB" id="117324at2157"/>
<dbReference type="Pfam" id="PF04430">
    <property type="entry name" value="DUF498"/>
    <property type="match status" value="1"/>
</dbReference>
<organism evidence="1 2">
    <name type="scientific">Candidatus Methanodesulfokora washburnensis</name>
    <dbReference type="NCBI Taxonomy" id="2478471"/>
    <lineage>
        <taxon>Archaea</taxon>
        <taxon>Thermoproteota</taxon>
        <taxon>Candidatus Korarchaeia</taxon>
        <taxon>Candidatus Korarchaeia incertae sedis</taxon>
        <taxon>Candidatus Methanodesulfokora</taxon>
    </lineage>
</organism>
<dbReference type="AlphaFoldDB" id="A0A3R9QFF7"/>